<feature type="domain" description="Reverse transcriptase" evidence="1">
    <location>
        <begin position="1"/>
        <end position="172"/>
    </location>
</feature>
<dbReference type="PANTHER" id="PTHR33332">
    <property type="entry name" value="REVERSE TRANSCRIPTASE DOMAIN-CONTAINING PROTEIN"/>
    <property type="match status" value="1"/>
</dbReference>
<dbReference type="InterPro" id="IPR043502">
    <property type="entry name" value="DNA/RNA_pol_sf"/>
</dbReference>
<organism evidence="2 3">
    <name type="scientific">Willisornis vidua</name>
    <name type="common">Xingu scale-backed antbird</name>
    <dbReference type="NCBI Taxonomy" id="1566151"/>
    <lineage>
        <taxon>Eukaryota</taxon>
        <taxon>Metazoa</taxon>
        <taxon>Chordata</taxon>
        <taxon>Craniata</taxon>
        <taxon>Vertebrata</taxon>
        <taxon>Euteleostomi</taxon>
        <taxon>Archelosauria</taxon>
        <taxon>Archosauria</taxon>
        <taxon>Dinosauria</taxon>
        <taxon>Saurischia</taxon>
        <taxon>Theropoda</taxon>
        <taxon>Coelurosauria</taxon>
        <taxon>Aves</taxon>
        <taxon>Neognathae</taxon>
        <taxon>Neoaves</taxon>
        <taxon>Telluraves</taxon>
        <taxon>Australaves</taxon>
        <taxon>Passeriformes</taxon>
        <taxon>Thamnophilidae</taxon>
        <taxon>Willisornis</taxon>
    </lineage>
</organism>
<dbReference type="InterPro" id="IPR000477">
    <property type="entry name" value="RT_dom"/>
</dbReference>
<keyword evidence="3" id="KW-1185">Reference proteome</keyword>
<proteinExistence type="predicted"/>
<protein>
    <submittedName>
        <fullName evidence="2">Rna-directed dna polymerase from mobile element jockey-like</fullName>
    </submittedName>
</protein>
<evidence type="ECO:0000259" key="1">
    <source>
        <dbReference type="PROSITE" id="PS50878"/>
    </source>
</evidence>
<gene>
    <name evidence="2" type="ORF">WISP_141655</name>
</gene>
<dbReference type="SUPFAM" id="SSF56672">
    <property type="entry name" value="DNA/RNA polymerases"/>
    <property type="match status" value="1"/>
</dbReference>
<dbReference type="Pfam" id="PF00078">
    <property type="entry name" value="RVT_1"/>
    <property type="match status" value="1"/>
</dbReference>
<dbReference type="PROSITE" id="PS50878">
    <property type="entry name" value="RT_POL"/>
    <property type="match status" value="1"/>
</dbReference>
<evidence type="ECO:0000313" key="2">
    <source>
        <dbReference type="EMBL" id="KAJ7405159.1"/>
    </source>
</evidence>
<dbReference type="EMBL" id="WHWB01034725">
    <property type="protein sequence ID" value="KAJ7405159.1"/>
    <property type="molecule type" value="Genomic_DNA"/>
</dbReference>
<evidence type="ECO:0000313" key="3">
    <source>
        <dbReference type="Proteomes" id="UP001145742"/>
    </source>
</evidence>
<dbReference type="Proteomes" id="UP001145742">
    <property type="component" value="Unassembled WGS sequence"/>
</dbReference>
<comment type="caution">
    <text evidence="2">The sequence shown here is derived from an EMBL/GenBank/DDBJ whole genome shotgun (WGS) entry which is preliminary data.</text>
</comment>
<reference evidence="2" key="1">
    <citation type="submission" date="2019-10" db="EMBL/GenBank/DDBJ databases">
        <authorList>
            <person name="Soares A.E.R."/>
            <person name="Aleixo A."/>
            <person name="Schneider P."/>
            <person name="Miyaki C.Y."/>
            <person name="Schneider M.P."/>
            <person name="Mello C."/>
            <person name="Vasconcelos A.T.R."/>
        </authorList>
    </citation>
    <scope>NUCLEOTIDE SEQUENCE</scope>
    <source>
        <tissue evidence="2">Muscle</tissue>
    </source>
</reference>
<accession>A0ABQ9CSQ5</accession>
<sequence>MCLYLNFSKAFDTVSHSILLEKLAAHGLDRYTLGWVKSWLDGWAQRVLVNGAASCWHPVISGVPQGSGLGPVLFNTFADDLNKGIESFMSKFSDDTKLGGSANLLEGKRALQRDLDRLERWADSNGMRFNKDECQVPHFGHNNPMQRYRLGTEWLKSSQAERDLGIWIDRRLNMSQQCAQMAKKANGILACIKNSVASRTEGTDPFPLLSTGEATP</sequence>
<name>A0ABQ9CSQ5_9PASS</name>